<sequence>MVQDTVFVEGIPFDVPPEALREFFEKTHKISDVLELRLPTWQDSGRLRGFGHVRFGSKESYDKALTLSGKYLGRRYLTIQAANKPEDPAIKLPTDCCTIFVNNLPYTASEDDISKAVLKHAPSVTIADDGVRIARNSVNRQSKGFAYIDFISSKETQKLMKSAIRKNITIGGRIVRLDYDTGRIKGSYRNESGQFLNSSHEKN</sequence>
<dbReference type="InterPro" id="IPR035979">
    <property type="entry name" value="RBD_domain_sf"/>
</dbReference>
<dbReference type="PROSITE" id="PS50102">
    <property type="entry name" value="RRM"/>
    <property type="match status" value="2"/>
</dbReference>
<evidence type="ECO:0000256" key="2">
    <source>
        <dbReference type="ARBA" id="ARBA00022884"/>
    </source>
</evidence>
<dbReference type="Proteomes" id="UP000095751">
    <property type="component" value="Unassembled WGS sequence"/>
</dbReference>
<feature type="domain" description="RRM" evidence="4">
    <location>
        <begin position="97"/>
        <end position="182"/>
    </location>
</feature>
<dbReference type="SUPFAM" id="SSF54928">
    <property type="entry name" value="RNA-binding domain, RBD"/>
    <property type="match status" value="2"/>
</dbReference>
<dbReference type="OrthoDB" id="439808at2759"/>
<dbReference type="InParanoid" id="A0A1E7FZL2"/>
<evidence type="ECO:0000313" key="5">
    <source>
        <dbReference type="EMBL" id="OEU23243.1"/>
    </source>
</evidence>
<dbReference type="KEGG" id="fcy:FRACYDRAFT_178914"/>
<dbReference type="GO" id="GO:0003723">
    <property type="term" value="F:RNA binding"/>
    <property type="evidence" value="ECO:0007669"/>
    <property type="project" value="UniProtKB-UniRule"/>
</dbReference>
<proteinExistence type="predicted"/>
<dbReference type="SMART" id="SM00360">
    <property type="entry name" value="RRM"/>
    <property type="match status" value="2"/>
</dbReference>
<keyword evidence="6" id="KW-1185">Reference proteome</keyword>
<dbReference type="InterPro" id="IPR000504">
    <property type="entry name" value="RRM_dom"/>
</dbReference>
<dbReference type="InterPro" id="IPR012677">
    <property type="entry name" value="Nucleotide-bd_a/b_plait_sf"/>
</dbReference>
<dbReference type="EMBL" id="KV784353">
    <property type="protein sequence ID" value="OEU23243.1"/>
    <property type="molecule type" value="Genomic_DNA"/>
</dbReference>
<protein>
    <recommendedName>
        <fullName evidence="4">RRM domain-containing protein</fullName>
    </recommendedName>
</protein>
<evidence type="ECO:0000256" key="3">
    <source>
        <dbReference type="PROSITE-ProRule" id="PRU00176"/>
    </source>
</evidence>
<dbReference type="Pfam" id="PF00076">
    <property type="entry name" value="RRM_1"/>
    <property type="match status" value="2"/>
</dbReference>
<feature type="domain" description="RRM" evidence="4">
    <location>
        <begin position="4"/>
        <end position="84"/>
    </location>
</feature>
<dbReference type="PANTHER" id="PTHR23236">
    <property type="entry name" value="EUKARYOTIC TRANSLATION INITIATION FACTOR 4B/4H"/>
    <property type="match status" value="1"/>
</dbReference>
<evidence type="ECO:0000313" key="6">
    <source>
        <dbReference type="Proteomes" id="UP000095751"/>
    </source>
</evidence>
<reference evidence="5 6" key="1">
    <citation type="submission" date="2016-09" db="EMBL/GenBank/DDBJ databases">
        <title>Extensive genetic diversity and differential bi-allelic expression allows diatom success in the polar Southern Ocean.</title>
        <authorList>
            <consortium name="DOE Joint Genome Institute"/>
            <person name="Mock T."/>
            <person name="Otillar R.P."/>
            <person name="Strauss J."/>
            <person name="Dupont C."/>
            <person name="Frickenhaus S."/>
            <person name="Maumus F."/>
            <person name="Mcmullan M."/>
            <person name="Sanges R."/>
            <person name="Schmutz J."/>
            <person name="Toseland A."/>
            <person name="Valas R."/>
            <person name="Veluchamy A."/>
            <person name="Ward B.J."/>
            <person name="Allen A."/>
            <person name="Barry K."/>
            <person name="Falciatore A."/>
            <person name="Ferrante M."/>
            <person name="Fortunato A.E."/>
            <person name="Gloeckner G."/>
            <person name="Gruber A."/>
            <person name="Hipkin R."/>
            <person name="Janech M."/>
            <person name="Kroth P."/>
            <person name="Leese F."/>
            <person name="Lindquist E."/>
            <person name="Lyon B.R."/>
            <person name="Martin J."/>
            <person name="Mayer C."/>
            <person name="Parker M."/>
            <person name="Quesneville H."/>
            <person name="Raymond J."/>
            <person name="Uhlig C."/>
            <person name="Valentin K.U."/>
            <person name="Worden A.Z."/>
            <person name="Armbrust E.V."/>
            <person name="Bowler C."/>
            <person name="Green B."/>
            <person name="Moulton V."/>
            <person name="Van Oosterhout C."/>
            <person name="Grigoriev I."/>
        </authorList>
    </citation>
    <scope>NUCLEOTIDE SEQUENCE [LARGE SCALE GENOMIC DNA]</scope>
    <source>
        <strain evidence="5 6">CCMP1102</strain>
    </source>
</reference>
<evidence type="ECO:0000256" key="1">
    <source>
        <dbReference type="ARBA" id="ARBA00022737"/>
    </source>
</evidence>
<organism evidence="5 6">
    <name type="scientific">Fragilariopsis cylindrus CCMP1102</name>
    <dbReference type="NCBI Taxonomy" id="635003"/>
    <lineage>
        <taxon>Eukaryota</taxon>
        <taxon>Sar</taxon>
        <taxon>Stramenopiles</taxon>
        <taxon>Ochrophyta</taxon>
        <taxon>Bacillariophyta</taxon>
        <taxon>Bacillariophyceae</taxon>
        <taxon>Bacillariophycidae</taxon>
        <taxon>Bacillariales</taxon>
        <taxon>Bacillariaceae</taxon>
        <taxon>Fragilariopsis</taxon>
    </lineage>
</organism>
<gene>
    <name evidence="5" type="ORF">FRACYDRAFT_178914</name>
</gene>
<name>A0A1E7FZL2_9STRA</name>
<keyword evidence="2 3" id="KW-0694">RNA-binding</keyword>
<keyword evidence="1" id="KW-0677">Repeat</keyword>
<evidence type="ECO:0000259" key="4">
    <source>
        <dbReference type="PROSITE" id="PS50102"/>
    </source>
</evidence>
<accession>A0A1E7FZL2</accession>
<dbReference type="AlphaFoldDB" id="A0A1E7FZL2"/>
<dbReference type="PANTHER" id="PTHR23236:SF119">
    <property type="entry name" value="NUCLEAR RNA-BINDING PROTEIN SART-3"/>
    <property type="match status" value="1"/>
</dbReference>
<dbReference type="Gene3D" id="3.30.70.330">
    <property type="match status" value="2"/>
</dbReference>